<evidence type="ECO:0000256" key="1">
    <source>
        <dbReference type="SAM" id="Phobius"/>
    </source>
</evidence>
<keyword evidence="1" id="KW-1133">Transmembrane helix</keyword>
<dbReference type="Proteomes" id="UP000017248">
    <property type="component" value="Unassembled WGS sequence"/>
</dbReference>
<dbReference type="RefSeq" id="WP_023191175.1">
    <property type="nucleotide sequence ID" value="NZ_HG530883.1"/>
</dbReference>
<name>U6F6Y3_LACHE</name>
<sequence>MYKFYEIVSTFLTIGGIGFINYIVTDKLGTTNIYKDSNQIRLGYCLVWSIIDFSFYLVIRNWLNHWIHGEFLLVFSMLSTMLFSLIITLLLAWPIHDLLFKAYSYINEKHHSKSFRLDNQTIWHKLLDSDQQVFAYVYDFDRKPLGYGIVSHYTDDELQNYGISLQPFNTSDGDQTSFSDMIKTIQKPDITKNYDIEQYIDFKQKFIIFVWKEW</sequence>
<accession>U6F6Y3</accession>
<protein>
    <submittedName>
        <fullName evidence="2">Uncharacterized protein</fullName>
    </submittedName>
</protein>
<comment type="caution">
    <text evidence="2">The sequence shown here is derived from an EMBL/GenBank/DDBJ whole genome shotgun (WGS) entry which is preliminary data.</text>
</comment>
<evidence type="ECO:0000313" key="2">
    <source>
        <dbReference type="EMBL" id="CDI59043.1"/>
    </source>
</evidence>
<gene>
    <name evidence="2" type="ORF">LHCIRMBIA951_00480</name>
</gene>
<dbReference type="AlphaFoldDB" id="U6F6Y3"/>
<feature type="transmembrane region" description="Helical" evidence="1">
    <location>
        <begin position="7"/>
        <end position="24"/>
    </location>
</feature>
<proteinExistence type="predicted"/>
<keyword evidence="1" id="KW-0812">Transmembrane</keyword>
<organism evidence="2 3">
    <name type="scientific">Lactobacillus helveticus CIRM-BIA 951</name>
    <dbReference type="NCBI Taxonomy" id="1226334"/>
    <lineage>
        <taxon>Bacteria</taxon>
        <taxon>Bacillati</taxon>
        <taxon>Bacillota</taxon>
        <taxon>Bacilli</taxon>
        <taxon>Lactobacillales</taxon>
        <taxon>Lactobacillaceae</taxon>
        <taxon>Lactobacillus</taxon>
    </lineage>
</organism>
<keyword evidence="1" id="KW-0472">Membrane</keyword>
<reference evidence="2" key="1">
    <citation type="submission" date="2013-09" db="EMBL/GenBank/DDBJ databases">
        <title>Draft Genome Sequence of five Lactobacillus helveticus strains CIRM-BIA 101T, 103, 104, 951 and 953 isolated from milk product.</title>
        <authorList>
            <person name="Valence F."/>
            <person name="Chuat V."/>
            <person name="Ma L."/>
            <person name="Creno S."/>
            <person name="Falentin H."/>
            <person name="Lortal S."/>
            <person name="Bizet C."/>
            <person name="Clermont D."/>
            <person name="Loux V."/>
            <person name="Bouchier C."/>
            <person name="Cousin S."/>
        </authorList>
    </citation>
    <scope>NUCLEOTIDE SEQUENCE [LARGE SCALE GENOMIC DNA]</scope>
    <source>
        <strain evidence="2">CIRM-BIA 951</strain>
    </source>
</reference>
<dbReference type="EMBL" id="CBUK010000134">
    <property type="protein sequence ID" value="CDI59043.1"/>
    <property type="molecule type" value="Genomic_DNA"/>
</dbReference>
<dbReference type="HOGENOM" id="CLU_1287491_0_0_9"/>
<feature type="transmembrane region" description="Helical" evidence="1">
    <location>
        <begin position="71"/>
        <end position="93"/>
    </location>
</feature>
<feature type="transmembrane region" description="Helical" evidence="1">
    <location>
        <begin position="40"/>
        <end position="59"/>
    </location>
</feature>
<keyword evidence="3" id="KW-1185">Reference proteome</keyword>
<evidence type="ECO:0000313" key="3">
    <source>
        <dbReference type="Proteomes" id="UP000017248"/>
    </source>
</evidence>